<dbReference type="PANTHER" id="PTHR47691">
    <property type="entry name" value="REGULATOR-RELATED"/>
    <property type="match status" value="1"/>
</dbReference>
<dbReference type="InterPro" id="IPR001387">
    <property type="entry name" value="Cro/C1-type_HTH"/>
</dbReference>
<evidence type="ECO:0000259" key="2">
    <source>
        <dbReference type="SMART" id="SM00382"/>
    </source>
</evidence>
<evidence type="ECO:0000256" key="1">
    <source>
        <dbReference type="PROSITE-ProRule" id="PRU00339"/>
    </source>
</evidence>
<name>A0ABQ4BPC4_9ACTN</name>
<protein>
    <submittedName>
        <fullName evidence="4">Uncharacterized protein</fullName>
    </submittedName>
</protein>
<reference evidence="4 5" key="1">
    <citation type="submission" date="2021-01" db="EMBL/GenBank/DDBJ databases">
        <title>Whole genome shotgun sequence of Actinoplanes palleronii NBRC 14916.</title>
        <authorList>
            <person name="Komaki H."/>
            <person name="Tamura T."/>
        </authorList>
    </citation>
    <scope>NUCLEOTIDE SEQUENCE [LARGE SCALE GENOMIC DNA]</scope>
    <source>
        <strain evidence="4 5">NBRC 14916</strain>
    </source>
</reference>
<dbReference type="Pfam" id="PF00931">
    <property type="entry name" value="NB-ARC"/>
    <property type="match status" value="1"/>
</dbReference>
<feature type="repeat" description="TPR" evidence="1">
    <location>
        <begin position="670"/>
        <end position="703"/>
    </location>
</feature>
<dbReference type="EMBL" id="BOMS01000147">
    <property type="protein sequence ID" value="GIE72533.1"/>
    <property type="molecule type" value="Genomic_DNA"/>
</dbReference>
<keyword evidence="5" id="KW-1185">Reference proteome</keyword>
<dbReference type="Gene3D" id="1.10.260.40">
    <property type="entry name" value="lambda repressor-like DNA-binding domains"/>
    <property type="match status" value="1"/>
</dbReference>
<feature type="domain" description="HTH cro/C1-type" evidence="3">
    <location>
        <begin position="14"/>
        <end position="76"/>
    </location>
</feature>
<keyword evidence="1" id="KW-0802">TPR repeat</keyword>
<dbReference type="Gene3D" id="1.25.40.10">
    <property type="entry name" value="Tetratricopeptide repeat domain"/>
    <property type="match status" value="1"/>
</dbReference>
<dbReference type="Gene3D" id="3.40.50.300">
    <property type="entry name" value="P-loop containing nucleotide triphosphate hydrolases"/>
    <property type="match status" value="1"/>
</dbReference>
<accession>A0ABQ4BPC4</accession>
<dbReference type="SMART" id="SM00028">
    <property type="entry name" value="TPR"/>
    <property type="match status" value="4"/>
</dbReference>
<dbReference type="SUPFAM" id="SSF48452">
    <property type="entry name" value="TPR-like"/>
    <property type="match status" value="1"/>
</dbReference>
<dbReference type="CDD" id="cd00093">
    <property type="entry name" value="HTH_XRE"/>
    <property type="match status" value="1"/>
</dbReference>
<dbReference type="Pfam" id="PF13424">
    <property type="entry name" value="TPR_12"/>
    <property type="match status" value="2"/>
</dbReference>
<sequence length="762" mass="81805">MPADITTVAELGQLLRRLRRRQARHAGAKELTYRQVAEQTGWSHGIVGEYLAGRVLPPTDRFDVLIRLLGATAAEQGVFATVRDRLEEQRRPGSATREAVPRELPAPAGTFAARTTELSRLDAMLPDRRPVVISGMAGVGKTTLALHWAHHAADRFPDGQLYLNLRGFHPAGAVGVSEALHHLLGSLGVPAEHLPATLEAQERMYRTMLSGRRVLIVLDNVADAGQARPLLPPAGCHCVLTSRNHLTGLIVAEGAQSLTLQPFNDQDGRDLLTRRLGAARIARDDTAVERILAACGGLPLALALVAARATIHPGFPLAEIATQLDQAAGGLTALRSDDVNTDVRTAFSCSYRLLPEISRRMFRLLGLHPGADVSDRAAAALAGTTPGEAGAILDGLARAQLLTEHRPGRYVAHDLLRAYAAELVAEADPQAARLAAQDRLIDHVVYAACTAATTINPLRKPIPLGMGDPPGTVAPFHDEAHAMAWFRDEHQVLLAVLRLAAQVGADRRTWQLAWGIGEFLDRNGSLTDWAAVQATALEAAERLDDPAARAFSHRVLANGCIRLDRPGDALGHLARALDLYLSLDDLADAATTLYLTAWAHSLRDDWPQALDNGERAVALARRAGDPVVLGLALNMIGHLHAEQGGYEVTLERCGEAAQLQRAIGHRVGLSATLDTLGVAHQALGRHELAVEHYREGMRLHADLGDRYNEADMAVRLGDAYAAVADHTAAAGTWRHGLTILEAMDHPGAAGLRERLAALDTVA</sequence>
<proteinExistence type="predicted"/>
<comment type="caution">
    <text evidence="4">The sequence shown here is derived from an EMBL/GenBank/DDBJ whole genome shotgun (WGS) entry which is preliminary data.</text>
</comment>
<evidence type="ECO:0000313" key="5">
    <source>
        <dbReference type="Proteomes" id="UP000624709"/>
    </source>
</evidence>
<evidence type="ECO:0000259" key="3">
    <source>
        <dbReference type="SMART" id="SM00530"/>
    </source>
</evidence>
<organism evidence="4 5">
    <name type="scientific">Actinoplanes palleronii</name>
    <dbReference type="NCBI Taxonomy" id="113570"/>
    <lineage>
        <taxon>Bacteria</taxon>
        <taxon>Bacillati</taxon>
        <taxon>Actinomycetota</taxon>
        <taxon>Actinomycetes</taxon>
        <taxon>Micromonosporales</taxon>
        <taxon>Micromonosporaceae</taxon>
        <taxon>Actinoplanes</taxon>
    </lineage>
</organism>
<dbReference type="Proteomes" id="UP000624709">
    <property type="component" value="Unassembled WGS sequence"/>
</dbReference>
<evidence type="ECO:0000313" key="4">
    <source>
        <dbReference type="EMBL" id="GIE72533.1"/>
    </source>
</evidence>
<dbReference type="SMART" id="SM00382">
    <property type="entry name" value="AAA"/>
    <property type="match status" value="1"/>
</dbReference>
<dbReference type="PRINTS" id="PR00364">
    <property type="entry name" value="DISEASERSIST"/>
</dbReference>
<dbReference type="PROSITE" id="PS50005">
    <property type="entry name" value="TPR"/>
    <property type="match status" value="1"/>
</dbReference>
<dbReference type="PANTHER" id="PTHR47691:SF3">
    <property type="entry name" value="HTH-TYPE TRANSCRIPTIONAL REGULATOR RV0890C-RELATED"/>
    <property type="match status" value="1"/>
</dbReference>
<dbReference type="Pfam" id="PF13560">
    <property type="entry name" value="HTH_31"/>
    <property type="match status" value="1"/>
</dbReference>
<dbReference type="SMART" id="SM00530">
    <property type="entry name" value="HTH_XRE"/>
    <property type="match status" value="1"/>
</dbReference>
<dbReference type="InterPro" id="IPR010982">
    <property type="entry name" value="Lambda_DNA-bd_dom_sf"/>
</dbReference>
<dbReference type="InterPro" id="IPR003593">
    <property type="entry name" value="AAA+_ATPase"/>
</dbReference>
<feature type="domain" description="AAA+ ATPase" evidence="2">
    <location>
        <begin position="127"/>
        <end position="292"/>
    </location>
</feature>
<dbReference type="InterPro" id="IPR002182">
    <property type="entry name" value="NB-ARC"/>
</dbReference>
<gene>
    <name evidence="4" type="ORF">Apa02nite_086410</name>
</gene>
<dbReference type="SUPFAM" id="SSF52540">
    <property type="entry name" value="P-loop containing nucleoside triphosphate hydrolases"/>
    <property type="match status" value="1"/>
</dbReference>
<dbReference type="RefSeq" id="WP_203830242.1">
    <property type="nucleotide sequence ID" value="NZ_BAAATY010000053.1"/>
</dbReference>
<dbReference type="InterPro" id="IPR019734">
    <property type="entry name" value="TPR_rpt"/>
</dbReference>
<dbReference type="InterPro" id="IPR027417">
    <property type="entry name" value="P-loop_NTPase"/>
</dbReference>
<dbReference type="InterPro" id="IPR011990">
    <property type="entry name" value="TPR-like_helical_dom_sf"/>
</dbReference>